<evidence type="ECO:0000256" key="2">
    <source>
        <dbReference type="SAM" id="Phobius"/>
    </source>
</evidence>
<accession>S8C0F1</accession>
<organism evidence="3 4">
    <name type="scientific">Dactylellina haptotyla (strain CBS 200.50)</name>
    <name type="common">Nematode-trapping fungus</name>
    <name type="synonym">Monacrosporium haptotylum</name>
    <dbReference type="NCBI Taxonomy" id="1284197"/>
    <lineage>
        <taxon>Eukaryota</taxon>
        <taxon>Fungi</taxon>
        <taxon>Dikarya</taxon>
        <taxon>Ascomycota</taxon>
        <taxon>Pezizomycotina</taxon>
        <taxon>Orbiliomycetes</taxon>
        <taxon>Orbiliales</taxon>
        <taxon>Orbiliaceae</taxon>
        <taxon>Dactylellina</taxon>
    </lineage>
</organism>
<protein>
    <submittedName>
        <fullName evidence="3">Uncharacterized protein</fullName>
    </submittedName>
</protein>
<dbReference type="OrthoDB" id="5388417at2759"/>
<dbReference type="OMA" id="DRMGGLK"/>
<proteinExistence type="predicted"/>
<comment type="caution">
    <text evidence="3">The sequence shown here is derived from an EMBL/GenBank/DDBJ whole genome shotgun (WGS) entry which is preliminary data.</text>
</comment>
<dbReference type="EMBL" id="AQGS01000257">
    <property type="protein sequence ID" value="EPS41077.1"/>
    <property type="molecule type" value="Genomic_DNA"/>
</dbReference>
<dbReference type="eggNOG" id="ENOG502SAQG">
    <property type="taxonomic scope" value="Eukaryota"/>
</dbReference>
<dbReference type="HOGENOM" id="CLU_089389_1_0_1"/>
<dbReference type="Proteomes" id="UP000015100">
    <property type="component" value="Unassembled WGS sequence"/>
</dbReference>
<reference evidence="4" key="2">
    <citation type="submission" date="2013-04" db="EMBL/GenBank/DDBJ databases">
        <title>Genomic mechanisms accounting for the adaptation to parasitism in nematode-trapping fungi.</title>
        <authorList>
            <person name="Ahren D.G."/>
        </authorList>
    </citation>
    <scope>NUCLEOTIDE SEQUENCE [LARGE SCALE GENOMIC DNA]</scope>
    <source>
        <strain evidence="4">CBS 200.50</strain>
    </source>
</reference>
<feature type="region of interest" description="Disordered" evidence="1">
    <location>
        <begin position="98"/>
        <end position="117"/>
    </location>
</feature>
<evidence type="ECO:0000313" key="3">
    <source>
        <dbReference type="EMBL" id="EPS41077.1"/>
    </source>
</evidence>
<reference evidence="3 4" key="1">
    <citation type="journal article" date="2013" name="PLoS Genet.">
        <title>Genomic mechanisms accounting for the adaptation to parasitism in nematode-trapping fungi.</title>
        <authorList>
            <person name="Meerupati T."/>
            <person name="Andersson K.M."/>
            <person name="Friman E."/>
            <person name="Kumar D."/>
            <person name="Tunlid A."/>
            <person name="Ahren D."/>
        </authorList>
    </citation>
    <scope>NUCLEOTIDE SEQUENCE [LARGE SCALE GENOMIC DNA]</scope>
    <source>
        <strain evidence="3 4">CBS 200.50</strain>
    </source>
</reference>
<gene>
    <name evidence="3" type="ORF">H072_5031</name>
</gene>
<name>S8C0F1_DACHA</name>
<dbReference type="AlphaFoldDB" id="S8C0F1"/>
<feature type="region of interest" description="Disordered" evidence="1">
    <location>
        <begin position="18"/>
        <end position="37"/>
    </location>
</feature>
<feature type="transmembrane region" description="Helical" evidence="2">
    <location>
        <begin position="42"/>
        <end position="66"/>
    </location>
</feature>
<keyword evidence="2" id="KW-0472">Membrane</keyword>
<evidence type="ECO:0000313" key="4">
    <source>
        <dbReference type="Proteomes" id="UP000015100"/>
    </source>
</evidence>
<keyword evidence="2" id="KW-1133">Transmembrane helix</keyword>
<keyword evidence="4" id="KW-1185">Reference proteome</keyword>
<sequence length="184" mass="19539">MKLLGLIEFTGGDGWGATENQRYGDTAGGGNGEDATSSNSTIIQLLTALVVISGLGLIIGGALVAIRRIKKKRSGPTLPTHTRNLTVTTIPFTTSGKRTSWFGSEKNRPESPTSPVPEIRITFPEEESADGKRKSGRVVVVQVGEAGAAFVRDIEPDNLPPYAKGEFSSVDLSKVGGLKEKEWA</sequence>
<evidence type="ECO:0000256" key="1">
    <source>
        <dbReference type="SAM" id="MobiDB-lite"/>
    </source>
</evidence>
<keyword evidence="2" id="KW-0812">Transmembrane</keyword>